<dbReference type="InParanoid" id="A0A369JGU7"/>
<evidence type="ECO:0000313" key="3">
    <source>
        <dbReference type="Proteomes" id="UP000076154"/>
    </source>
</evidence>
<sequence length="166" mass="18269">MNLLQLVLYIFIPLLAAATPAHAASTSGEIIFPHKGAFIAPGASFKFRYQGRADYGVSSYNYTVWLFTSPLKSFTPSEMFETGYYFGRYSETNYPANPYPSNPPPSHLKMPDFSQNPGGFGTGASTSNAHFYLAVFEEYATGVGSVGYRISLAINRITYNGTRPRT</sequence>
<protein>
    <submittedName>
        <fullName evidence="2">Uncharacterized protein</fullName>
    </submittedName>
</protein>
<dbReference type="EMBL" id="LUEZ02000107">
    <property type="protein sequence ID" value="RDB18046.1"/>
    <property type="molecule type" value="Genomic_DNA"/>
</dbReference>
<keyword evidence="3" id="KW-1185">Reference proteome</keyword>
<dbReference type="Proteomes" id="UP000076154">
    <property type="component" value="Unassembled WGS sequence"/>
</dbReference>
<keyword evidence="1" id="KW-0732">Signal</keyword>
<feature type="signal peptide" evidence="1">
    <location>
        <begin position="1"/>
        <end position="18"/>
    </location>
</feature>
<reference evidence="2" key="1">
    <citation type="submission" date="2018-04" db="EMBL/GenBank/DDBJ databases">
        <title>Whole genome sequencing of Hypsizygus marmoreus.</title>
        <authorList>
            <person name="Choi I.-G."/>
            <person name="Min B."/>
            <person name="Kim J.-G."/>
            <person name="Kim S."/>
            <person name="Oh Y.-L."/>
            <person name="Kong W.-S."/>
            <person name="Park H."/>
            <person name="Jeong J."/>
            <person name="Song E.-S."/>
        </authorList>
    </citation>
    <scope>NUCLEOTIDE SEQUENCE [LARGE SCALE GENOMIC DNA]</scope>
    <source>
        <strain evidence="2">51987-8</strain>
    </source>
</reference>
<dbReference type="OrthoDB" id="3944184at2759"/>
<proteinExistence type="predicted"/>
<evidence type="ECO:0000256" key="1">
    <source>
        <dbReference type="SAM" id="SignalP"/>
    </source>
</evidence>
<name>A0A369JGU7_HYPMA</name>
<organism evidence="2 3">
    <name type="scientific">Hypsizygus marmoreus</name>
    <name type="common">White beech mushroom</name>
    <name type="synonym">Agaricus marmoreus</name>
    <dbReference type="NCBI Taxonomy" id="39966"/>
    <lineage>
        <taxon>Eukaryota</taxon>
        <taxon>Fungi</taxon>
        <taxon>Dikarya</taxon>
        <taxon>Basidiomycota</taxon>
        <taxon>Agaricomycotina</taxon>
        <taxon>Agaricomycetes</taxon>
        <taxon>Agaricomycetidae</taxon>
        <taxon>Agaricales</taxon>
        <taxon>Tricholomatineae</taxon>
        <taxon>Lyophyllaceae</taxon>
        <taxon>Hypsizygus</taxon>
    </lineage>
</organism>
<evidence type="ECO:0000313" key="2">
    <source>
        <dbReference type="EMBL" id="RDB18046.1"/>
    </source>
</evidence>
<feature type="chain" id="PRO_5016720190" evidence="1">
    <location>
        <begin position="19"/>
        <end position="166"/>
    </location>
</feature>
<gene>
    <name evidence="2" type="ORF">Hypma_000722</name>
</gene>
<dbReference type="AlphaFoldDB" id="A0A369JGU7"/>
<accession>A0A369JGU7</accession>
<comment type="caution">
    <text evidence="2">The sequence shown here is derived from an EMBL/GenBank/DDBJ whole genome shotgun (WGS) entry which is preliminary data.</text>
</comment>